<dbReference type="PANTHER" id="PTHR45717">
    <property type="entry name" value="OS12G0527900 PROTEIN"/>
    <property type="match status" value="1"/>
</dbReference>
<sequence length="152" mass="17593">MEKIFQASETLLKLLNWNWLTIRMTTSYTGIQLDLIAKRLAISRAEECFLKLPDFLKDNRIFGALLNRMLVGSKWRSIVLGTFTRLPFRLPNLGYHAVISSLVRLDDTEGADMIYDEWFSVKSFCNSRRGNLLPGYYVIKGFLKIPRLSLII</sequence>
<keyword evidence="3" id="KW-1185">Reference proteome</keyword>
<proteinExistence type="inferred from homology"/>
<evidence type="ECO:0000313" key="2">
    <source>
        <dbReference type="EMBL" id="CAI9764619.1"/>
    </source>
</evidence>
<evidence type="ECO:0000313" key="3">
    <source>
        <dbReference type="Proteomes" id="UP000834106"/>
    </source>
</evidence>
<comment type="similarity">
    <text evidence="1">Belongs to the PPR family. P subfamily.</text>
</comment>
<gene>
    <name evidence="2" type="ORF">FPE_LOCUS12049</name>
</gene>
<name>A0AAD2DSF2_9LAMI</name>
<dbReference type="PANTHER" id="PTHR45717:SF3">
    <property type="entry name" value="OS04G0544400 PROTEIN"/>
    <property type="match status" value="1"/>
</dbReference>
<dbReference type="GO" id="GO:0005739">
    <property type="term" value="C:mitochondrion"/>
    <property type="evidence" value="ECO:0007669"/>
    <property type="project" value="TreeGrafter"/>
</dbReference>
<accession>A0AAD2DSF2</accession>
<reference evidence="2" key="1">
    <citation type="submission" date="2023-05" db="EMBL/GenBank/DDBJ databases">
        <authorList>
            <person name="Huff M."/>
        </authorList>
    </citation>
    <scope>NUCLEOTIDE SEQUENCE</scope>
</reference>
<protein>
    <submittedName>
        <fullName evidence="2">Uncharacterized protein</fullName>
    </submittedName>
</protein>
<dbReference type="AlphaFoldDB" id="A0AAD2DSF2"/>
<dbReference type="EMBL" id="OU503042">
    <property type="protein sequence ID" value="CAI9764619.1"/>
    <property type="molecule type" value="Genomic_DNA"/>
</dbReference>
<organism evidence="2 3">
    <name type="scientific">Fraxinus pennsylvanica</name>
    <dbReference type="NCBI Taxonomy" id="56036"/>
    <lineage>
        <taxon>Eukaryota</taxon>
        <taxon>Viridiplantae</taxon>
        <taxon>Streptophyta</taxon>
        <taxon>Embryophyta</taxon>
        <taxon>Tracheophyta</taxon>
        <taxon>Spermatophyta</taxon>
        <taxon>Magnoliopsida</taxon>
        <taxon>eudicotyledons</taxon>
        <taxon>Gunneridae</taxon>
        <taxon>Pentapetalae</taxon>
        <taxon>asterids</taxon>
        <taxon>lamiids</taxon>
        <taxon>Lamiales</taxon>
        <taxon>Oleaceae</taxon>
        <taxon>Oleeae</taxon>
        <taxon>Fraxinus</taxon>
    </lineage>
</organism>
<evidence type="ECO:0000256" key="1">
    <source>
        <dbReference type="ARBA" id="ARBA00007626"/>
    </source>
</evidence>
<dbReference type="Proteomes" id="UP000834106">
    <property type="component" value="Chromosome 7"/>
</dbReference>